<evidence type="ECO:0000313" key="1">
    <source>
        <dbReference type="EMBL" id="EFO15010.1"/>
    </source>
</evidence>
<proteinExistence type="predicted"/>
<protein>
    <submittedName>
        <fullName evidence="1">Uncharacterized protein</fullName>
    </submittedName>
</protein>
<dbReference type="CTD" id="9950976"/>
<reference evidence="1" key="1">
    <citation type="submission" date="2012-04" db="EMBL/GenBank/DDBJ databases">
        <title>The Genome Sequence of Loa loa.</title>
        <authorList>
            <consortium name="The Broad Institute Genome Sequencing Platform"/>
            <consortium name="Broad Institute Genome Sequencing Center for Infectious Disease"/>
            <person name="Nutman T.B."/>
            <person name="Fink D.L."/>
            <person name="Russ C."/>
            <person name="Young S."/>
            <person name="Zeng Q."/>
            <person name="Gargeya S."/>
            <person name="Alvarado L."/>
            <person name="Berlin A."/>
            <person name="Chapman S.B."/>
            <person name="Chen Z."/>
            <person name="Freedman E."/>
            <person name="Gellesch M."/>
            <person name="Goldberg J."/>
            <person name="Griggs A."/>
            <person name="Gujja S."/>
            <person name="Heilman E.R."/>
            <person name="Heiman D."/>
            <person name="Howarth C."/>
            <person name="Mehta T."/>
            <person name="Neiman D."/>
            <person name="Pearson M."/>
            <person name="Roberts A."/>
            <person name="Saif S."/>
            <person name="Shea T."/>
            <person name="Shenoy N."/>
            <person name="Sisk P."/>
            <person name="Stolte C."/>
            <person name="Sykes S."/>
            <person name="White J."/>
            <person name="Yandava C."/>
            <person name="Haas B."/>
            <person name="Henn M.R."/>
            <person name="Nusbaum C."/>
            <person name="Birren B."/>
        </authorList>
    </citation>
    <scope>NUCLEOTIDE SEQUENCE [LARGE SCALE GENOMIC DNA]</scope>
</reference>
<dbReference type="RefSeq" id="XP_003149059.1">
    <property type="nucleotide sequence ID" value="XM_003149011.1"/>
</dbReference>
<accession>A0A1S0TKD8</accession>
<dbReference type="GeneID" id="9950976"/>
<dbReference type="AlphaFoldDB" id="A0A1S0TKD8"/>
<dbReference type="KEGG" id="loa:LOAG_13507"/>
<dbReference type="InParanoid" id="A0A1S0TKD8"/>
<organism evidence="1">
    <name type="scientific">Loa loa</name>
    <name type="common">Eye worm</name>
    <name type="synonym">Filaria loa</name>
    <dbReference type="NCBI Taxonomy" id="7209"/>
    <lineage>
        <taxon>Eukaryota</taxon>
        <taxon>Metazoa</taxon>
        <taxon>Ecdysozoa</taxon>
        <taxon>Nematoda</taxon>
        <taxon>Chromadorea</taxon>
        <taxon>Rhabditida</taxon>
        <taxon>Spirurina</taxon>
        <taxon>Spiruromorpha</taxon>
        <taxon>Filarioidea</taxon>
        <taxon>Onchocercidae</taxon>
        <taxon>Loa</taxon>
    </lineage>
</organism>
<name>A0A1S0TKD8_LOALO</name>
<dbReference type="EMBL" id="JH712126">
    <property type="protein sequence ID" value="EFO15010.1"/>
    <property type="molecule type" value="Genomic_DNA"/>
</dbReference>
<sequence>LELNCHNQQTRSPFRKSVMMKVACNDNENEHLTGLLILELREQWSALKENKDQLGLKVVTNDRSQSTEQKNEMYRGQTTLLTSNSIVNKQQRALSQHFLHTKYT</sequence>
<gene>
    <name evidence="1" type="ORF">LOAG_13507</name>
</gene>
<feature type="non-terminal residue" evidence="1">
    <location>
        <position position="1"/>
    </location>
</feature>